<reference evidence="8" key="1">
    <citation type="submission" date="2016-10" db="EMBL/GenBank/DDBJ databases">
        <authorList>
            <person name="Varghese N."/>
            <person name="Submissions S."/>
        </authorList>
    </citation>
    <scope>NUCLEOTIDE SEQUENCE [LARGE SCALE GENOMIC DNA]</scope>
    <source>
        <strain evidence="8">DSM 21368</strain>
    </source>
</reference>
<evidence type="ECO:0000256" key="5">
    <source>
        <dbReference type="SAM" id="SignalP"/>
    </source>
</evidence>
<sequence>MKIRRITAVAATLAASALVLSACETPETEGGSGITEDTALSVAWNQSFYEYNDDSATGNATANAIILYMMNSGFTYYDGDLNLAQDTSFGTYEKTSDDPLTVEYTVDDDSAWSDGTPVDAADMLLFWAAMSGHFNTATFDSDDDGVTVYPEDHEDAGEPVPEDVLANQVFFNATNPNMTEIESMTVSEDGKSVTAVYASPFADWELNVGMGVPAHVVAMHALDIEDPMEAKQALIDAVEGEDASVLAPIADFWNTGFQFGDVLPDDESLYLSSGPYLMTDFVRDQYVTLEANPDYTGDLQPKVETIIVRYFADPMAAVQALENGEVHLIQPQASSDTLQALEGLGDGFDVITGDGATYEHVDLMFANGGPFDPATYGGDEETALAVRQAFLKLIPRQDIVDRVVAPLNPEATVRSSFNAIPGAPNYDMLVEANQMDTAFPLEIDREGAAQLLEDAGVETPVEVRFLTASDNPRRMDQLALITESVEADGLFAINDVSSAEWGSMLADPSQYDASMFGWQSTSTSILNSRSTFETGGGNNFGGFSDARVDELWAEIAVTPDFDQQSEYLAEIESILVENAFGASLYQHPSITGYNTDLQNVSSIQVSPTMFWNYWEWETTLTQDDIVEGEGEEGEGDS</sequence>
<dbReference type="Pfam" id="PF00496">
    <property type="entry name" value="SBP_bac_5"/>
    <property type="match status" value="1"/>
</dbReference>
<dbReference type="RefSeq" id="WP_245708961.1">
    <property type="nucleotide sequence ID" value="NZ_FNTX01000002.1"/>
</dbReference>
<evidence type="ECO:0000256" key="2">
    <source>
        <dbReference type="ARBA" id="ARBA00005695"/>
    </source>
</evidence>
<proteinExistence type="inferred from homology"/>
<evidence type="ECO:0000313" key="7">
    <source>
        <dbReference type="EMBL" id="SEE97197.1"/>
    </source>
</evidence>
<evidence type="ECO:0000259" key="6">
    <source>
        <dbReference type="Pfam" id="PF00496"/>
    </source>
</evidence>
<dbReference type="GO" id="GO:0030313">
    <property type="term" value="C:cell envelope"/>
    <property type="evidence" value="ECO:0007669"/>
    <property type="project" value="UniProtKB-SubCell"/>
</dbReference>
<evidence type="ECO:0000256" key="3">
    <source>
        <dbReference type="ARBA" id="ARBA00022448"/>
    </source>
</evidence>
<dbReference type="PANTHER" id="PTHR30290:SF10">
    <property type="entry name" value="PERIPLASMIC OLIGOPEPTIDE-BINDING PROTEIN-RELATED"/>
    <property type="match status" value="1"/>
</dbReference>
<comment type="similarity">
    <text evidence="2">Belongs to the bacterial solute-binding protein 5 family.</text>
</comment>
<feature type="domain" description="Solute-binding protein family 5" evidence="6">
    <location>
        <begin position="94"/>
        <end position="539"/>
    </location>
</feature>
<dbReference type="SUPFAM" id="SSF53850">
    <property type="entry name" value="Periplasmic binding protein-like II"/>
    <property type="match status" value="1"/>
</dbReference>
<dbReference type="AlphaFoldDB" id="A0A1H5N8K7"/>
<dbReference type="Gene3D" id="3.40.190.10">
    <property type="entry name" value="Periplasmic binding protein-like II"/>
    <property type="match status" value="1"/>
</dbReference>
<keyword evidence="8" id="KW-1185">Reference proteome</keyword>
<dbReference type="PANTHER" id="PTHR30290">
    <property type="entry name" value="PERIPLASMIC BINDING COMPONENT OF ABC TRANSPORTER"/>
    <property type="match status" value="1"/>
</dbReference>
<dbReference type="CDD" id="cd08501">
    <property type="entry name" value="PBP2_Lpqw"/>
    <property type="match status" value="1"/>
</dbReference>
<dbReference type="GO" id="GO:0042597">
    <property type="term" value="C:periplasmic space"/>
    <property type="evidence" value="ECO:0007669"/>
    <property type="project" value="UniProtKB-ARBA"/>
</dbReference>
<evidence type="ECO:0000256" key="1">
    <source>
        <dbReference type="ARBA" id="ARBA00004196"/>
    </source>
</evidence>
<feature type="chain" id="PRO_5011788599" evidence="5">
    <location>
        <begin position="23"/>
        <end position="637"/>
    </location>
</feature>
<comment type="subcellular location">
    <subcellularLocation>
        <location evidence="1">Cell envelope</location>
    </subcellularLocation>
</comment>
<keyword evidence="4 5" id="KW-0732">Signal</keyword>
<name>A0A1H5N8K7_9MICO</name>
<dbReference type="InterPro" id="IPR000914">
    <property type="entry name" value="SBP_5_dom"/>
</dbReference>
<protein>
    <submittedName>
        <fullName evidence="7">Peptide/nickel transport system substrate-binding protein</fullName>
    </submittedName>
</protein>
<accession>A0A1H5N8K7</accession>
<dbReference type="InterPro" id="IPR039424">
    <property type="entry name" value="SBP_5"/>
</dbReference>
<dbReference type="GO" id="GO:1904680">
    <property type="term" value="F:peptide transmembrane transporter activity"/>
    <property type="evidence" value="ECO:0007669"/>
    <property type="project" value="TreeGrafter"/>
</dbReference>
<dbReference type="STRING" id="648782.SAMN04488554_3998"/>
<dbReference type="Gene3D" id="3.10.105.10">
    <property type="entry name" value="Dipeptide-binding Protein, Domain 3"/>
    <property type="match status" value="1"/>
</dbReference>
<keyword evidence="3" id="KW-0813">Transport</keyword>
<dbReference type="PIRSF" id="PIRSF002741">
    <property type="entry name" value="MppA"/>
    <property type="match status" value="1"/>
</dbReference>
<dbReference type="PROSITE" id="PS51257">
    <property type="entry name" value="PROKAR_LIPOPROTEIN"/>
    <property type="match status" value="1"/>
</dbReference>
<dbReference type="GO" id="GO:0015833">
    <property type="term" value="P:peptide transport"/>
    <property type="evidence" value="ECO:0007669"/>
    <property type="project" value="TreeGrafter"/>
</dbReference>
<evidence type="ECO:0000313" key="8">
    <source>
        <dbReference type="Proteomes" id="UP000199220"/>
    </source>
</evidence>
<evidence type="ECO:0000256" key="4">
    <source>
        <dbReference type="ARBA" id="ARBA00022729"/>
    </source>
</evidence>
<dbReference type="GO" id="GO:0043190">
    <property type="term" value="C:ATP-binding cassette (ABC) transporter complex"/>
    <property type="evidence" value="ECO:0007669"/>
    <property type="project" value="InterPro"/>
</dbReference>
<feature type="signal peptide" evidence="5">
    <location>
        <begin position="1"/>
        <end position="22"/>
    </location>
</feature>
<organism evidence="7 8">
    <name type="scientific">Ruania alba</name>
    <dbReference type="NCBI Taxonomy" id="648782"/>
    <lineage>
        <taxon>Bacteria</taxon>
        <taxon>Bacillati</taxon>
        <taxon>Actinomycetota</taxon>
        <taxon>Actinomycetes</taxon>
        <taxon>Micrococcales</taxon>
        <taxon>Ruaniaceae</taxon>
        <taxon>Ruania</taxon>
    </lineage>
</organism>
<gene>
    <name evidence="7" type="ORF">SAMN04488554_3998</name>
</gene>
<dbReference type="InterPro" id="IPR030678">
    <property type="entry name" value="Peptide/Ni-bd"/>
</dbReference>
<dbReference type="EMBL" id="FNTX01000002">
    <property type="protein sequence ID" value="SEE97197.1"/>
    <property type="molecule type" value="Genomic_DNA"/>
</dbReference>
<dbReference type="Proteomes" id="UP000199220">
    <property type="component" value="Unassembled WGS sequence"/>
</dbReference>